<evidence type="ECO:0000256" key="2">
    <source>
        <dbReference type="ARBA" id="ARBA00022598"/>
    </source>
</evidence>
<dbReference type="SUPFAM" id="SSF52374">
    <property type="entry name" value="Nucleotidylyl transferase"/>
    <property type="match status" value="1"/>
</dbReference>
<dbReference type="InterPro" id="IPR014729">
    <property type="entry name" value="Rossmann-like_a/b/a_fold"/>
</dbReference>
<dbReference type="Pfam" id="PF00133">
    <property type="entry name" value="tRNA-synt_1"/>
    <property type="match status" value="1"/>
</dbReference>
<evidence type="ECO:0000256" key="6">
    <source>
        <dbReference type="ARBA" id="ARBA00023146"/>
    </source>
</evidence>
<keyword evidence="3" id="KW-0547">Nucleotide-binding</keyword>
<comment type="caution">
    <text evidence="9">The sequence shown here is derived from an EMBL/GenBank/DDBJ whole genome shotgun (WGS) entry which is preliminary data.</text>
</comment>
<dbReference type="GO" id="GO:0006428">
    <property type="term" value="P:isoleucyl-tRNA aminoacylation"/>
    <property type="evidence" value="ECO:0007669"/>
    <property type="project" value="InterPro"/>
</dbReference>
<dbReference type="InterPro" id="IPR001412">
    <property type="entry name" value="aa-tRNA-synth_I_CS"/>
</dbReference>
<dbReference type="GO" id="GO:0002161">
    <property type="term" value="F:aminoacyl-tRNA deacylase activity"/>
    <property type="evidence" value="ECO:0007669"/>
    <property type="project" value="InterPro"/>
</dbReference>
<organism evidence="9">
    <name type="scientific">marine sediment metagenome</name>
    <dbReference type="NCBI Taxonomy" id="412755"/>
    <lineage>
        <taxon>unclassified sequences</taxon>
        <taxon>metagenomes</taxon>
        <taxon>ecological metagenomes</taxon>
    </lineage>
</organism>
<evidence type="ECO:0000259" key="8">
    <source>
        <dbReference type="Pfam" id="PF00133"/>
    </source>
</evidence>
<evidence type="ECO:0000256" key="5">
    <source>
        <dbReference type="ARBA" id="ARBA00022917"/>
    </source>
</evidence>
<dbReference type="InterPro" id="IPR050081">
    <property type="entry name" value="Ile-tRNA_ligase"/>
</dbReference>
<dbReference type="GO" id="GO:0004822">
    <property type="term" value="F:isoleucine-tRNA ligase activity"/>
    <property type="evidence" value="ECO:0007669"/>
    <property type="project" value="UniProtKB-EC"/>
</dbReference>
<reference evidence="9" key="1">
    <citation type="journal article" date="2015" name="Nature">
        <title>Complex archaea that bridge the gap between prokaryotes and eukaryotes.</title>
        <authorList>
            <person name="Spang A."/>
            <person name="Saw J.H."/>
            <person name="Jorgensen S.L."/>
            <person name="Zaremba-Niedzwiedzka K."/>
            <person name="Martijn J."/>
            <person name="Lind A.E."/>
            <person name="van Eijk R."/>
            <person name="Schleper C."/>
            <person name="Guy L."/>
            <person name="Ettema T.J."/>
        </authorList>
    </citation>
    <scope>NUCLEOTIDE SEQUENCE</scope>
</reference>
<protein>
    <recommendedName>
        <fullName evidence="1">isoleucine--tRNA ligase</fullName>
        <ecNumber evidence="1">6.1.1.5</ecNumber>
    </recommendedName>
    <alternativeName>
        <fullName evidence="7">Isoleucyl-tRNA synthetase</fullName>
    </alternativeName>
</protein>
<gene>
    <name evidence="9" type="ORF">LCGC14_2268480</name>
</gene>
<proteinExistence type="predicted"/>
<evidence type="ECO:0000256" key="3">
    <source>
        <dbReference type="ARBA" id="ARBA00022741"/>
    </source>
</evidence>
<dbReference type="FunFam" id="3.40.50.620:FF:000152">
    <property type="entry name" value="Isoleucine--tRNA ligase"/>
    <property type="match status" value="1"/>
</dbReference>
<evidence type="ECO:0000313" key="9">
    <source>
        <dbReference type="EMBL" id="KKL54132.1"/>
    </source>
</evidence>
<keyword evidence="6" id="KW-0030">Aminoacyl-tRNA synthetase</keyword>
<dbReference type="NCBIfam" id="TIGR00392">
    <property type="entry name" value="ileS"/>
    <property type="match status" value="1"/>
</dbReference>
<evidence type="ECO:0000256" key="7">
    <source>
        <dbReference type="ARBA" id="ARBA00032665"/>
    </source>
</evidence>
<accession>A0A0F9FSP8</accession>
<keyword evidence="2" id="KW-0436">Ligase</keyword>
<feature type="non-terminal residue" evidence="9">
    <location>
        <position position="546"/>
    </location>
</feature>
<keyword evidence="5" id="KW-0648">Protein biosynthesis</keyword>
<dbReference type="InterPro" id="IPR002301">
    <property type="entry name" value="Ile-tRNA-ligase"/>
</dbReference>
<dbReference type="EC" id="6.1.1.5" evidence="1"/>
<dbReference type="Gene3D" id="3.40.50.620">
    <property type="entry name" value="HUPs"/>
    <property type="match status" value="2"/>
</dbReference>
<feature type="domain" description="Aminoacyl-tRNA synthetase class Ia" evidence="8">
    <location>
        <begin position="27"/>
        <end position="542"/>
    </location>
</feature>
<dbReference type="GO" id="GO:0005524">
    <property type="term" value="F:ATP binding"/>
    <property type="evidence" value="ECO:0007669"/>
    <property type="project" value="UniProtKB-KW"/>
</dbReference>
<evidence type="ECO:0000256" key="4">
    <source>
        <dbReference type="ARBA" id="ARBA00022840"/>
    </source>
</evidence>
<dbReference type="SUPFAM" id="SSF50677">
    <property type="entry name" value="ValRS/IleRS/LeuRS editing domain"/>
    <property type="match status" value="1"/>
</dbReference>
<dbReference type="PRINTS" id="PR00984">
    <property type="entry name" value="TRNASYNTHILE"/>
</dbReference>
<dbReference type="EMBL" id="LAZR01031307">
    <property type="protein sequence ID" value="KKL54132.1"/>
    <property type="molecule type" value="Genomic_DNA"/>
</dbReference>
<dbReference type="AlphaFoldDB" id="A0A0F9FSP8"/>
<dbReference type="GO" id="GO:0005829">
    <property type="term" value="C:cytosol"/>
    <property type="evidence" value="ECO:0007669"/>
    <property type="project" value="TreeGrafter"/>
</dbReference>
<dbReference type="PANTHER" id="PTHR42765">
    <property type="entry name" value="SOLEUCYL-TRNA SYNTHETASE"/>
    <property type="match status" value="1"/>
</dbReference>
<dbReference type="InterPro" id="IPR002300">
    <property type="entry name" value="aa-tRNA-synth_Ia"/>
</dbReference>
<dbReference type="PANTHER" id="PTHR42765:SF1">
    <property type="entry name" value="ISOLEUCINE--TRNA LIGASE, MITOCHONDRIAL"/>
    <property type="match status" value="1"/>
</dbReference>
<keyword evidence="4" id="KW-0067">ATP-binding</keyword>
<name>A0A0F9FSP8_9ZZZZ</name>
<dbReference type="Gene3D" id="1.10.10.830">
    <property type="entry name" value="Ile-tRNA synthetase CP2 domain-like"/>
    <property type="match status" value="1"/>
</dbReference>
<sequence>MSYDETLFLPRTAFPMRAGLSKKEPEMLEQWEKDGVYARVIKKRKGGDIFILHDGPPYANGNIHIGTAYNKVLKDFIVKYKSMMGYYSPYVPGWDTHGLPIETEVIKARGLKRDALSPIEFRKKCKAFTTKYIKTMTRQFKRLGVWGDWDNPYITYTPDYEAKQIEIFGEMAKKGYIYKGLKPVYWCTSCVTALADAEVEYANHTSPSIYVNFKVKNDSSTADELKDASLVIWTTTPWTLPGNSGVALHPDFEYTLFKSSGNKYIVAAELLDNFSQNTGIAVDETIRTFKGSELEGLVLKHPFIDRDSPVVFADYVTLETGTGAVHTAPGHGLEDYETGVAYKLEIFSPLDNLGRFTAEVPKFEGMFCRDANQAIISYLKELGALLGVGDLTHSYPHCWRCKNPVIFRATEQWFASIEGFKADSLKAIDTVQWLPSTSINRIRAMVENRSDWCISRQRTWGVPLPIFYCSKCEKAIINDTTLKTVAALFSREGSDAWFTRSASDILPEGYKCPECGGTEFTKEKDIMDVWFDSGTSHAAVLETRKE</sequence>
<dbReference type="PROSITE" id="PS00178">
    <property type="entry name" value="AA_TRNA_LIGASE_I"/>
    <property type="match status" value="1"/>
</dbReference>
<dbReference type="InterPro" id="IPR009008">
    <property type="entry name" value="Val/Leu/Ile-tRNA-synth_edit"/>
</dbReference>
<evidence type="ECO:0000256" key="1">
    <source>
        <dbReference type="ARBA" id="ARBA00013165"/>
    </source>
</evidence>
<dbReference type="Gene3D" id="3.90.740.10">
    <property type="entry name" value="Valyl/Leucyl/Isoleucyl-tRNA synthetase, editing domain"/>
    <property type="match status" value="1"/>
</dbReference>